<gene>
    <name evidence="3" type="ORF">C6Y14_11930</name>
</gene>
<dbReference type="AlphaFoldDB" id="A0A2P8Q9I2"/>
<dbReference type="Gene3D" id="2.60.60.30">
    <property type="entry name" value="sav2460 like domains"/>
    <property type="match status" value="1"/>
</dbReference>
<dbReference type="OrthoDB" id="3895589at2"/>
<dbReference type="InterPro" id="IPR003325">
    <property type="entry name" value="TerD"/>
</dbReference>
<dbReference type="InterPro" id="IPR051324">
    <property type="entry name" value="Stress/Tellurium_Resist"/>
</dbReference>
<evidence type="ECO:0000313" key="3">
    <source>
        <dbReference type="EMBL" id="PSM42895.1"/>
    </source>
</evidence>
<comment type="similarity">
    <text evidence="1">Belongs to the CAPAB/TerDEXZ family.</text>
</comment>
<comment type="caution">
    <text evidence="3">The sequence shown here is derived from an EMBL/GenBank/DDBJ whole genome shotgun (WGS) entry which is preliminary data.</text>
</comment>
<name>A0A2P8Q9I2_9ACTN</name>
<dbReference type="EMBL" id="PYBJ01000007">
    <property type="protein sequence ID" value="PSM42895.1"/>
    <property type="molecule type" value="Genomic_DNA"/>
</dbReference>
<accession>A0A2P8Q9I2</accession>
<dbReference type="Pfam" id="PF02342">
    <property type="entry name" value="TerD"/>
    <property type="match status" value="1"/>
</dbReference>
<dbReference type="Proteomes" id="UP000240429">
    <property type="component" value="Unassembled WGS sequence"/>
</dbReference>
<organism evidence="3 4">
    <name type="scientific">Streptomyces dioscori</name>
    <dbReference type="NCBI Taxonomy" id="2109333"/>
    <lineage>
        <taxon>Bacteria</taxon>
        <taxon>Bacillati</taxon>
        <taxon>Actinomycetota</taxon>
        <taxon>Actinomycetes</taxon>
        <taxon>Kitasatosporales</taxon>
        <taxon>Streptomycetaceae</taxon>
        <taxon>Streptomyces</taxon>
        <taxon>Streptomyces aurantiacus group</taxon>
    </lineage>
</organism>
<proteinExistence type="inferred from homology"/>
<dbReference type="RefSeq" id="WP_107016577.1">
    <property type="nucleotide sequence ID" value="NZ_KZ679041.1"/>
</dbReference>
<evidence type="ECO:0000313" key="4">
    <source>
        <dbReference type="Proteomes" id="UP000240429"/>
    </source>
</evidence>
<dbReference type="PANTHER" id="PTHR32097">
    <property type="entry name" value="CAMP-BINDING PROTEIN 1-RELATED"/>
    <property type="match status" value="1"/>
</dbReference>
<dbReference type="PANTHER" id="PTHR32097:SF4">
    <property type="entry name" value="GENERAL STRESS PROTEIN 16U"/>
    <property type="match status" value="1"/>
</dbReference>
<reference evidence="3 4" key="1">
    <citation type="submission" date="2018-03" db="EMBL/GenBank/DDBJ databases">
        <title>Streptomyces dioscori sp. nov., a novel endophytic actinobacterium isolated from bulbil of Dioscorea bulbifera L.</title>
        <authorList>
            <person name="Zhikuan W."/>
        </authorList>
    </citation>
    <scope>NUCLEOTIDE SEQUENCE [LARGE SCALE GENOMIC DNA]</scope>
    <source>
        <strain evidence="3 4">A217</strain>
    </source>
</reference>
<dbReference type="CDD" id="cd06974">
    <property type="entry name" value="TerD_like"/>
    <property type="match status" value="1"/>
</dbReference>
<sequence>MASDEPRWWQPVIGASPDEGLALEAAAGQHQRFAELDALAGRLLAAALRGQRVASVIRGQGPQAVDSVEVLGLSGSEKAWCAEKFGVREQQQRGAWYLPQKLSVKAGAVNLPHLLREHPAHVVTLATDDTARVSVVEGADAVLLWALLVPLFETLLEPVRVRATGPAGTVEDQQKQWAGVEERYRLLGLGRDALEEFRFGGGWHRLDRRGQQRARLRLLDTLTATDSLQLVTRHRIQQTQALMAGFAKKAKAGTALARRVLTRALQPVVSGYFAGDWLTVLDYLQAPPHSDEEVVTALPEPRLYVGMSAQAAGMAAEAGIPEDEIHAMLAAFLGGPTSLSPVEERAAALRDWWTAFDHTHAVQRPGMRPLWGLVDNELMSFAWQDDQGITQQLYRQVLPASSNEQVDRLWQSVTLQRHPGTIVSNPRPHQLMAQTLGPALEFWHGVALTAWFVCEGPYSRATLSGVADYYSRPLDALRAAGCPVSPDLFEELRIAERHLGPEEEIVRERRELPVDTEIGSFALTMSHSSGSRREGFERVRDIVTRHRRGWAEQYLDAYLKGRWRAALEDVARAHHRFVAAKGKPPTLIQFAQFATSAANQWTGGDLGALYTAIGEPAAAQQQRPARLLTSDGHVFAERVYTALGGAAVDNDLRMNQPEEAQRQWQLSRLAEESLHYVQLYEALGHPPTPKQFGAHRLAWPWPGEEAQGWPLFQDTLAALTGTSRPAEASDADAVKAAPESQREAGNVLGKGANAHLSSERVMVRVTATGTPVDVSAVLLTRHGKVRSDQDLVFYNHPHHDGVRTDGDIVTVELPEIPDDIHTVAVIASIDLESQPVAVFDQHSTWRADITQPSGERLSFEPAPFVSRETVAIAVEVYRLYSGWKVRAVGQGYDTGLAGLAADYGINVDS</sequence>
<keyword evidence="4" id="KW-1185">Reference proteome</keyword>
<feature type="domain" description="TerD" evidence="2">
    <location>
        <begin position="749"/>
        <end position="903"/>
    </location>
</feature>
<protein>
    <submittedName>
        <fullName evidence="3">Stress protein</fullName>
    </submittedName>
</protein>
<evidence type="ECO:0000256" key="1">
    <source>
        <dbReference type="ARBA" id="ARBA00008775"/>
    </source>
</evidence>
<evidence type="ECO:0000259" key="2">
    <source>
        <dbReference type="Pfam" id="PF02342"/>
    </source>
</evidence>